<comment type="caution">
    <text evidence="1">The sequence shown here is derived from an EMBL/GenBank/DDBJ whole genome shotgun (WGS) entry which is preliminary data.</text>
</comment>
<name>A0AAD6J348_DREDA</name>
<evidence type="ECO:0000313" key="1">
    <source>
        <dbReference type="EMBL" id="KAJ6262714.1"/>
    </source>
</evidence>
<protein>
    <submittedName>
        <fullName evidence="1">Uncharacterized protein</fullName>
    </submittedName>
</protein>
<dbReference type="AlphaFoldDB" id="A0AAD6J348"/>
<sequence>MQLDPSIYSHFCMTSIVPPATEQAYPLTLSQYITSPPALPAPAPMHPARIKNHHHQNENPQQPLLLTPMLLTLVKRTNHRPNINGVLVLRAMLGDPADAAAFYETHTTIAPMPVYSRWSRYKGLSPPPIIPPTCTDPLPARVQYSGLDASYSDGDGCFLYFDYSDHVLAL</sequence>
<keyword evidence="2" id="KW-1185">Reference proteome</keyword>
<dbReference type="Proteomes" id="UP001221413">
    <property type="component" value="Unassembled WGS sequence"/>
</dbReference>
<organism evidence="1 2">
    <name type="scientific">Drechslerella dactyloides</name>
    <name type="common">Nematode-trapping fungus</name>
    <name type="synonym">Arthrobotrys dactyloides</name>
    <dbReference type="NCBI Taxonomy" id="74499"/>
    <lineage>
        <taxon>Eukaryota</taxon>
        <taxon>Fungi</taxon>
        <taxon>Dikarya</taxon>
        <taxon>Ascomycota</taxon>
        <taxon>Pezizomycotina</taxon>
        <taxon>Orbiliomycetes</taxon>
        <taxon>Orbiliales</taxon>
        <taxon>Orbiliaceae</taxon>
        <taxon>Drechslerella</taxon>
    </lineage>
</organism>
<gene>
    <name evidence="1" type="ORF">Dda_1270</name>
</gene>
<reference evidence="1" key="1">
    <citation type="submission" date="2023-01" db="EMBL/GenBank/DDBJ databases">
        <title>The chitinases involved in constricting ring structure development in the nematode-trapping fungus Drechslerella dactyloides.</title>
        <authorList>
            <person name="Wang R."/>
            <person name="Zhang L."/>
            <person name="Tang P."/>
            <person name="Li S."/>
            <person name="Liang L."/>
        </authorList>
    </citation>
    <scope>NUCLEOTIDE SEQUENCE</scope>
    <source>
        <strain evidence="1">YMF1.00031</strain>
    </source>
</reference>
<accession>A0AAD6J348</accession>
<proteinExistence type="predicted"/>
<evidence type="ECO:0000313" key="2">
    <source>
        <dbReference type="Proteomes" id="UP001221413"/>
    </source>
</evidence>
<dbReference type="EMBL" id="JAQGDS010000002">
    <property type="protein sequence ID" value="KAJ6262714.1"/>
    <property type="molecule type" value="Genomic_DNA"/>
</dbReference>